<dbReference type="GO" id="GO:0005829">
    <property type="term" value="C:cytosol"/>
    <property type="evidence" value="ECO:0007669"/>
    <property type="project" value="TreeGrafter"/>
</dbReference>
<feature type="coiled-coil region" evidence="5">
    <location>
        <begin position="144"/>
        <end position="171"/>
    </location>
</feature>
<dbReference type="InterPro" id="IPR034093">
    <property type="entry name" value="KHK"/>
</dbReference>
<evidence type="ECO:0000256" key="5">
    <source>
        <dbReference type="SAM" id="Coils"/>
    </source>
</evidence>
<dbReference type="GO" id="GO:0006000">
    <property type="term" value="P:fructose metabolic process"/>
    <property type="evidence" value="ECO:0007669"/>
    <property type="project" value="InterPro"/>
</dbReference>
<dbReference type="Proteomes" id="UP000820818">
    <property type="component" value="Linkage Group LG1"/>
</dbReference>
<dbReference type="InterPro" id="IPR002173">
    <property type="entry name" value="Carboh/pur_kinase_PfkB_CS"/>
</dbReference>
<dbReference type="GO" id="GO:0004850">
    <property type="term" value="F:uridine phosphorylase activity"/>
    <property type="evidence" value="ECO:0007669"/>
    <property type="project" value="InterPro"/>
</dbReference>
<feature type="binding site" evidence="4">
    <location>
        <position position="555"/>
    </location>
    <ligand>
        <name>substrate</name>
    </ligand>
</feature>
<proteinExistence type="inferred from homology"/>
<dbReference type="PROSITE" id="PS00584">
    <property type="entry name" value="PFKB_KINASES_2"/>
    <property type="match status" value="1"/>
</dbReference>
<protein>
    <submittedName>
        <fullName evidence="10">Uncharacterized protein</fullName>
    </submittedName>
</protein>
<keyword evidence="11" id="KW-1185">Reference proteome</keyword>
<feature type="signal peptide" evidence="7">
    <location>
        <begin position="1"/>
        <end position="21"/>
    </location>
</feature>
<gene>
    <name evidence="10" type="ORF">GHT06_007898</name>
</gene>
<dbReference type="CDD" id="cd17763">
    <property type="entry name" value="UP_hUPP-like"/>
    <property type="match status" value="1"/>
</dbReference>
<dbReference type="SUPFAM" id="SSF53167">
    <property type="entry name" value="Purine and uridine phosphorylases"/>
    <property type="match status" value="1"/>
</dbReference>
<keyword evidence="2" id="KW-0808">Transferase</keyword>
<feature type="chain" id="PRO_5041990498" evidence="7">
    <location>
        <begin position="22"/>
        <end position="677"/>
    </location>
</feature>
<dbReference type="GO" id="GO:0006218">
    <property type="term" value="P:uridine catabolic process"/>
    <property type="evidence" value="ECO:0007669"/>
    <property type="project" value="TreeGrafter"/>
</dbReference>
<feature type="domain" description="Nucleoside phosphorylase" evidence="9">
    <location>
        <begin position="389"/>
        <end position="640"/>
    </location>
</feature>
<dbReference type="AlphaFoldDB" id="A0AAD5LK17"/>
<dbReference type="EMBL" id="WJBH02000001">
    <property type="protein sequence ID" value="KAI9564160.1"/>
    <property type="molecule type" value="Genomic_DNA"/>
</dbReference>
<evidence type="ECO:0000259" key="9">
    <source>
        <dbReference type="Pfam" id="PF01048"/>
    </source>
</evidence>
<evidence type="ECO:0000259" key="8">
    <source>
        <dbReference type="Pfam" id="PF00294"/>
    </source>
</evidence>
<dbReference type="InterPro" id="IPR010059">
    <property type="entry name" value="Uridine_phosphorylase_euk"/>
</dbReference>
<dbReference type="Pfam" id="PF01048">
    <property type="entry name" value="PNP_UDP_1"/>
    <property type="match status" value="1"/>
</dbReference>
<evidence type="ECO:0000256" key="2">
    <source>
        <dbReference type="ARBA" id="ARBA00022679"/>
    </source>
</evidence>
<dbReference type="NCBIfam" id="TIGR01719">
    <property type="entry name" value="euk_UDPppase"/>
    <property type="match status" value="1"/>
</dbReference>
<dbReference type="InterPro" id="IPR011611">
    <property type="entry name" value="PfkB_dom"/>
</dbReference>
<dbReference type="InterPro" id="IPR029056">
    <property type="entry name" value="Ribokinase-like"/>
</dbReference>
<keyword evidence="5" id="KW-0175">Coiled coil</keyword>
<evidence type="ECO:0000256" key="3">
    <source>
        <dbReference type="ARBA" id="ARBA00022777"/>
    </source>
</evidence>
<organism evidence="10 11">
    <name type="scientific">Daphnia sinensis</name>
    <dbReference type="NCBI Taxonomy" id="1820382"/>
    <lineage>
        <taxon>Eukaryota</taxon>
        <taxon>Metazoa</taxon>
        <taxon>Ecdysozoa</taxon>
        <taxon>Arthropoda</taxon>
        <taxon>Crustacea</taxon>
        <taxon>Branchiopoda</taxon>
        <taxon>Diplostraca</taxon>
        <taxon>Cladocera</taxon>
        <taxon>Anomopoda</taxon>
        <taxon>Daphniidae</taxon>
        <taxon>Daphnia</taxon>
        <taxon>Daphnia similis group</taxon>
    </lineage>
</organism>
<comment type="caution">
    <text evidence="10">The sequence shown here is derived from an EMBL/GenBank/DDBJ whole genome shotgun (WGS) entry which is preliminary data.</text>
</comment>
<name>A0AAD5LK17_9CRUS</name>
<dbReference type="GO" id="GO:0004454">
    <property type="term" value="F:ketohexokinase activity"/>
    <property type="evidence" value="ECO:0007669"/>
    <property type="project" value="InterPro"/>
</dbReference>
<evidence type="ECO:0000313" key="11">
    <source>
        <dbReference type="Proteomes" id="UP000820818"/>
    </source>
</evidence>
<dbReference type="InterPro" id="IPR035994">
    <property type="entry name" value="Nucleoside_phosphorylase_sf"/>
</dbReference>
<dbReference type="PANTHER" id="PTHR43691:SF11">
    <property type="entry name" value="FI09636P-RELATED"/>
    <property type="match status" value="1"/>
</dbReference>
<feature type="binding site" evidence="4">
    <location>
        <position position="553"/>
    </location>
    <ligand>
        <name>substrate</name>
    </ligand>
</feature>
<comment type="similarity">
    <text evidence="1">Belongs to the PNP/UDP phosphorylase family.</text>
</comment>
<sequence>MKKSTLCVGLVCVDLVAETEGFPIEDTDQRIPDLSYRRGGNASNSSTVLAELGMQSEFLGMLTNSVQLDFIREDFSKHSVTIEHCPIFPDCEFPTSVVIINTINGTRTILHHPKNLPELDIQHFNNLDLTNYSWVHFEGRSSNIDNIKQMIRTVRERLENLKISVEIEKARPALGELLPLADVVFVSKDYACFSGFRTMEKAVKGFLDVTKPGTIVVCAWGSEGAAAGQNGTVVSQNACPPVQIVDTLGAGDTFNAAFIYSQVNLWDWKKGLEFACQVAGSKIGQKGFLGIGRFKHPVEALLKSQQQSSLERSRRQPHVYNFGERIPSPFSSSDHRFRTMSYHDESDEYPDGAVRLRNPNIELMDQDILYHLALGSGSHDLHQMFGDVKFVCMGGTPKRMEQFANFIMDEIGYKLPAGTTLLDISQYSYRYSMYKVGPVLSISHGMGIPSVGILLHEVIKLMYHARVRDPVFFRLGTCGGIGLDGGHLVITDEAVDGMMRPYLELPVLGKLVQRPSKLDVELAKELQSLSTQDDPFETHVGRTMCTYDFYEGQGRLDGAFCDYTEKEKLEFLHKIHENNILNMEMESLAFAALTHHAGIRAAVICVTLLNRLNGDQVASSKEVLNEWQNRPQAIVARYIKKHMGMTGPAPRPPPPGPKTVVNSKKLKFVREESQSYE</sequence>
<evidence type="ECO:0000256" key="6">
    <source>
        <dbReference type="SAM" id="MobiDB-lite"/>
    </source>
</evidence>
<dbReference type="Pfam" id="PF00294">
    <property type="entry name" value="PfkB"/>
    <property type="match status" value="1"/>
</dbReference>
<dbReference type="Gene3D" id="3.40.50.1580">
    <property type="entry name" value="Nucleoside phosphorylase domain"/>
    <property type="match status" value="1"/>
</dbReference>
<dbReference type="Gene3D" id="3.40.1190.20">
    <property type="match status" value="1"/>
</dbReference>
<dbReference type="SUPFAM" id="SSF53613">
    <property type="entry name" value="Ribokinase-like"/>
    <property type="match status" value="1"/>
</dbReference>
<keyword evidence="3" id="KW-0418">Kinase</keyword>
<evidence type="ECO:0000256" key="4">
    <source>
        <dbReference type="PIRSR" id="PIRSR610059-50"/>
    </source>
</evidence>
<dbReference type="InterPro" id="IPR000845">
    <property type="entry name" value="Nucleoside_phosphorylase_d"/>
</dbReference>
<evidence type="ECO:0000313" key="10">
    <source>
        <dbReference type="EMBL" id="KAI9564160.1"/>
    </source>
</evidence>
<evidence type="ECO:0000256" key="1">
    <source>
        <dbReference type="ARBA" id="ARBA00010456"/>
    </source>
</evidence>
<dbReference type="PANTHER" id="PTHR43691">
    <property type="entry name" value="URIDINE PHOSPHORYLASE"/>
    <property type="match status" value="1"/>
</dbReference>
<dbReference type="GO" id="GO:0009166">
    <property type="term" value="P:nucleotide catabolic process"/>
    <property type="evidence" value="ECO:0007669"/>
    <property type="project" value="InterPro"/>
</dbReference>
<feature type="region of interest" description="Disordered" evidence="6">
    <location>
        <begin position="645"/>
        <end position="664"/>
    </location>
</feature>
<evidence type="ECO:0000256" key="7">
    <source>
        <dbReference type="SAM" id="SignalP"/>
    </source>
</evidence>
<feature type="domain" description="Carbohydrate kinase PfkB" evidence="8">
    <location>
        <begin position="4"/>
        <end position="287"/>
    </location>
</feature>
<feature type="binding site" evidence="4">
    <location>
        <begin position="474"/>
        <end position="477"/>
    </location>
    <ligand>
        <name>phosphate</name>
        <dbReference type="ChEBI" id="CHEBI:43474"/>
    </ligand>
</feature>
<keyword evidence="7" id="KW-0732">Signal</keyword>
<feature type="binding site" evidence="4">
    <location>
        <position position="430"/>
    </location>
    <ligand>
        <name>phosphate</name>
        <dbReference type="ChEBI" id="CHEBI:43474"/>
    </ligand>
</feature>
<reference evidence="10 11" key="1">
    <citation type="submission" date="2022-05" db="EMBL/GenBank/DDBJ databases">
        <title>A multi-omics perspective on studying reproductive biology in Daphnia sinensis.</title>
        <authorList>
            <person name="Jia J."/>
        </authorList>
    </citation>
    <scope>NUCLEOTIDE SEQUENCE [LARGE SCALE GENOMIC DNA]</scope>
    <source>
        <strain evidence="10 11">WSL</strain>
    </source>
</reference>
<accession>A0AAD5LK17</accession>
<dbReference type="CDD" id="cd01939">
    <property type="entry name" value="Ketohexokinase"/>
    <property type="match status" value="1"/>
</dbReference>